<accession>A0A8S8ZJU3</accession>
<dbReference type="VEuPathDB" id="FungiDB:SMAC_07286"/>
<dbReference type="Proteomes" id="UP000433876">
    <property type="component" value="Unassembled WGS sequence"/>
</dbReference>
<organism evidence="1 2">
    <name type="scientific">Sordaria macrospora</name>
    <dbReference type="NCBI Taxonomy" id="5147"/>
    <lineage>
        <taxon>Eukaryota</taxon>
        <taxon>Fungi</taxon>
        <taxon>Dikarya</taxon>
        <taxon>Ascomycota</taxon>
        <taxon>Pezizomycotina</taxon>
        <taxon>Sordariomycetes</taxon>
        <taxon>Sordariomycetidae</taxon>
        <taxon>Sordariales</taxon>
        <taxon>Sordariaceae</taxon>
        <taxon>Sordaria</taxon>
    </lineage>
</organism>
<dbReference type="AlphaFoldDB" id="A0A8S8ZJU3"/>
<name>A0A8S8ZJU3_SORMA</name>
<protein>
    <submittedName>
        <fullName evidence="1">Uncharacterized protein</fullName>
    </submittedName>
</protein>
<dbReference type="EMBL" id="NMPR01000107">
    <property type="protein sequence ID" value="KAA8630323.1"/>
    <property type="molecule type" value="Genomic_DNA"/>
</dbReference>
<reference evidence="1 2" key="1">
    <citation type="submission" date="2017-07" db="EMBL/GenBank/DDBJ databases">
        <title>Genome sequence of the Sordaria macrospora wild type strain R19027.</title>
        <authorList>
            <person name="Nowrousian M."/>
            <person name="Teichert I."/>
            <person name="Kueck U."/>
        </authorList>
    </citation>
    <scope>NUCLEOTIDE SEQUENCE [LARGE SCALE GENOMIC DNA]</scope>
    <source>
        <strain evidence="1 2">R19027</strain>
        <tissue evidence="1">Mycelium</tissue>
    </source>
</reference>
<evidence type="ECO:0000313" key="2">
    <source>
        <dbReference type="Proteomes" id="UP000433876"/>
    </source>
</evidence>
<gene>
    <name evidence="1" type="ORF">SMACR_07286</name>
</gene>
<proteinExistence type="predicted"/>
<comment type="caution">
    <text evidence="1">The sequence shown here is derived from an EMBL/GenBank/DDBJ whole genome shotgun (WGS) entry which is preliminary data.</text>
</comment>
<evidence type="ECO:0000313" key="1">
    <source>
        <dbReference type="EMBL" id="KAA8630323.1"/>
    </source>
</evidence>
<sequence length="292" mass="32667">MSALAPAQEDYNQAKERLRLALLFAIAEDITSREVFRRHFEEEGLGCPGALSHGTVSWETATLMWNWYCKESKAARLVCPTEPLKAECEALLSEPDEGWAAYLQERAKEEETREAQLAQIRASRPQIKQEDEDEEMPLVGIANLAPNQAPAEPVNVAAAENIKPAADFVEPRDNQGAPKPLSYQDLLGFKYSENGLSLQWLFVPTFQPGYRYHVLVGGTMVQGESNKSSEHEAQEEVAFKALKRAELWVSAGNGQNARALQPLDYTNRPELVRACMEGFELGSRMALQDRQE</sequence>